<dbReference type="PANTHER" id="PTHR23155">
    <property type="entry name" value="DISEASE RESISTANCE PROTEIN RP"/>
    <property type="match status" value="1"/>
</dbReference>
<dbReference type="Pfam" id="PF23598">
    <property type="entry name" value="LRR_14"/>
    <property type="match status" value="1"/>
</dbReference>
<evidence type="ECO:0000256" key="1">
    <source>
        <dbReference type="ARBA" id="ARBA00008894"/>
    </source>
</evidence>
<dbReference type="Pfam" id="PF18052">
    <property type="entry name" value="Rx_N"/>
    <property type="match status" value="1"/>
</dbReference>
<dbReference type="Gene3D" id="3.40.50.300">
    <property type="entry name" value="P-loop containing nucleotide triphosphate hydrolases"/>
    <property type="match status" value="1"/>
</dbReference>
<gene>
    <name evidence="10" type="ORF">Taro_030489</name>
</gene>
<dbReference type="InterPro" id="IPR041118">
    <property type="entry name" value="Rx_N"/>
</dbReference>
<evidence type="ECO:0000259" key="9">
    <source>
        <dbReference type="Pfam" id="PF23598"/>
    </source>
</evidence>
<dbReference type="Proteomes" id="UP000652761">
    <property type="component" value="Unassembled WGS sequence"/>
</dbReference>
<protein>
    <submittedName>
        <fullName evidence="10">Uncharacterized protein</fullName>
    </submittedName>
</protein>
<dbReference type="Gene3D" id="3.80.10.10">
    <property type="entry name" value="Ribonuclease Inhibitor"/>
    <property type="match status" value="1"/>
</dbReference>
<dbReference type="OrthoDB" id="646178at2759"/>
<dbReference type="GO" id="GO:0009626">
    <property type="term" value="P:plant-type hypersensitive response"/>
    <property type="evidence" value="ECO:0007669"/>
    <property type="project" value="UniProtKB-ARBA"/>
</dbReference>
<dbReference type="InterPro" id="IPR036388">
    <property type="entry name" value="WH-like_DNA-bd_sf"/>
</dbReference>
<evidence type="ECO:0000313" key="11">
    <source>
        <dbReference type="Proteomes" id="UP000652761"/>
    </source>
</evidence>
<feature type="domain" description="Disease resistance R13L4/SHOC-2-like LRR" evidence="9">
    <location>
        <begin position="548"/>
        <end position="854"/>
    </location>
</feature>
<dbReference type="GO" id="GO:0042742">
    <property type="term" value="P:defense response to bacterium"/>
    <property type="evidence" value="ECO:0007669"/>
    <property type="project" value="UniProtKB-ARBA"/>
</dbReference>
<evidence type="ECO:0000259" key="7">
    <source>
        <dbReference type="Pfam" id="PF18052"/>
    </source>
</evidence>
<dbReference type="CDD" id="cd14798">
    <property type="entry name" value="RX-CC_like"/>
    <property type="match status" value="1"/>
</dbReference>
<dbReference type="GO" id="GO:0043531">
    <property type="term" value="F:ADP binding"/>
    <property type="evidence" value="ECO:0007669"/>
    <property type="project" value="InterPro"/>
</dbReference>
<keyword evidence="5" id="KW-0611">Plant defense</keyword>
<dbReference type="Pfam" id="PF00931">
    <property type="entry name" value="NB-ARC"/>
    <property type="match status" value="1"/>
</dbReference>
<keyword evidence="2" id="KW-0433">Leucine-rich repeat</keyword>
<dbReference type="InterPro" id="IPR027417">
    <property type="entry name" value="P-loop_NTPase"/>
</dbReference>
<sequence length="888" mass="99907">MAIPVFNLVLKKFDELLSQEVKLLLGVKPQLRSLHTQLSFINSFLREFDSNKIPKTGLVKDWVGKLRDVAYKAEDIIDAFFLEINQEPHVGWVGALTSCVICVGEIPARHDLGTQIEDVKNEIVEIFYQKSNFEIEIKCILEDASSFANEGPSELDKSAISGGLGVVGFVESEKRMVDQLLHGEGKRKVISVVGMGGLGKTTIAKKIYSRVDVEMRFKRKVWITVSRHYTVDEILRGILKGILHYIPSARHDKQQITDMNNEELRENVRSRLKNMRYLVVVDDIWDRSAWDYINAALPVDAQGSRVLLTTRIMDVADYAQGMTHQLSFLTEKESWELFCMKVFPNADCPSELKEVGTEMVNRCRGLPLAIVVLGGLLIGKPAVRYIWRTICDRLTHELSTERNEMIKDILALSYNDLPSDLKLCFLYIGLFPEDVEVDATKLTHMWVAEGFIEQEDGCTMEETAGKHLEQLARRSILQVVETDAMGYVSKCRIHDLLLDLANTEGEQNHFLDVHGHVTTNHEVKSRRLAIHGHNVGNCTSSECLTPKLHSLLCFNLHGQEMGDIFCGLKLIRVVDIEGAPVEMLPKEIGTMVHLKYLGLRRTKLSTLPAAIRNLHKLETLDIMDIRGISLPDAVWNMKTIRHIHASSVRPHASCGDLKNMQTLHTATADGWIQMSLGRLINLRKLGIEGILSSHVKALAAAILRLNHLNFLKLEGRSIPNVLGLALARHEGLHYLHLKGEMHKVSELQPDNLPPNLTQITLDGSRLEQDPLPLLERLSYLSTLILFPNSFIGGEMGCSADGFPRLQELYLHSLTGLRHVTMGYGAMRCLESLTIKNSMFLEELPDALENVGTLKELTLENMSPGFIEKVEEGGRDWHKVQNIPIINVS</sequence>
<dbReference type="PRINTS" id="PR00364">
    <property type="entry name" value="DISEASERSIST"/>
</dbReference>
<feature type="domain" description="Disease resistance N-terminal" evidence="7">
    <location>
        <begin position="7"/>
        <end position="88"/>
    </location>
</feature>
<reference evidence="10" key="1">
    <citation type="submission" date="2017-07" db="EMBL/GenBank/DDBJ databases">
        <title>Taro Niue Genome Assembly and Annotation.</title>
        <authorList>
            <person name="Atibalentja N."/>
            <person name="Keating K."/>
            <person name="Fields C.J."/>
        </authorList>
    </citation>
    <scope>NUCLEOTIDE SEQUENCE</scope>
    <source>
        <strain evidence="10">Niue_2</strain>
        <tissue evidence="10">Leaf</tissue>
    </source>
</reference>
<accession>A0A843VWA0</accession>
<name>A0A843VWA0_COLES</name>
<proteinExistence type="inferred from homology"/>
<evidence type="ECO:0000256" key="2">
    <source>
        <dbReference type="ARBA" id="ARBA00022614"/>
    </source>
</evidence>
<dbReference type="Pfam" id="PF23559">
    <property type="entry name" value="WHD_DRP"/>
    <property type="match status" value="1"/>
</dbReference>
<evidence type="ECO:0000313" key="10">
    <source>
        <dbReference type="EMBL" id="MQL97790.1"/>
    </source>
</evidence>
<dbReference type="FunFam" id="3.40.50.300:FF:001091">
    <property type="entry name" value="Probable disease resistance protein At1g61300"/>
    <property type="match status" value="1"/>
</dbReference>
<dbReference type="Gene3D" id="1.10.8.430">
    <property type="entry name" value="Helical domain of apoptotic protease-activating factors"/>
    <property type="match status" value="1"/>
</dbReference>
<comment type="similarity">
    <text evidence="1">Belongs to the disease resistance NB-LRR family.</text>
</comment>
<keyword evidence="3" id="KW-0677">Repeat</keyword>
<dbReference type="Gene3D" id="1.20.5.4130">
    <property type="match status" value="1"/>
</dbReference>
<dbReference type="InterPro" id="IPR002182">
    <property type="entry name" value="NB-ARC"/>
</dbReference>
<dbReference type="SUPFAM" id="SSF52540">
    <property type="entry name" value="P-loop containing nucleoside triphosphate hydrolases"/>
    <property type="match status" value="1"/>
</dbReference>
<dbReference type="InterPro" id="IPR042197">
    <property type="entry name" value="Apaf_helical"/>
</dbReference>
<dbReference type="InterPro" id="IPR032675">
    <property type="entry name" value="LRR_dom_sf"/>
</dbReference>
<evidence type="ECO:0000256" key="3">
    <source>
        <dbReference type="ARBA" id="ARBA00022737"/>
    </source>
</evidence>
<evidence type="ECO:0000256" key="5">
    <source>
        <dbReference type="ARBA" id="ARBA00022821"/>
    </source>
</evidence>
<dbReference type="InterPro" id="IPR044974">
    <property type="entry name" value="Disease_R_plants"/>
</dbReference>
<keyword evidence="4" id="KW-0547">Nucleotide-binding</keyword>
<comment type="caution">
    <text evidence="10">The sequence shown here is derived from an EMBL/GenBank/DDBJ whole genome shotgun (WGS) entry which is preliminary data.</text>
</comment>
<feature type="domain" description="NB-ARC" evidence="6">
    <location>
        <begin position="175"/>
        <end position="347"/>
    </location>
</feature>
<dbReference type="GO" id="GO:0002758">
    <property type="term" value="P:innate immune response-activating signaling pathway"/>
    <property type="evidence" value="ECO:0007669"/>
    <property type="project" value="UniProtKB-ARBA"/>
</dbReference>
<dbReference type="InterPro" id="IPR038005">
    <property type="entry name" value="RX-like_CC"/>
</dbReference>
<organism evidence="10 11">
    <name type="scientific">Colocasia esculenta</name>
    <name type="common">Wild taro</name>
    <name type="synonym">Arum esculentum</name>
    <dbReference type="NCBI Taxonomy" id="4460"/>
    <lineage>
        <taxon>Eukaryota</taxon>
        <taxon>Viridiplantae</taxon>
        <taxon>Streptophyta</taxon>
        <taxon>Embryophyta</taxon>
        <taxon>Tracheophyta</taxon>
        <taxon>Spermatophyta</taxon>
        <taxon>Magnoliopsida</taxon>
        <taxon>Liliopsida</taxon>
        <taxon>Araceae</taxon>
        <taxon>Aroideae</taxon>
        <taxon>Colocasieae</taxon>
        <taxon>Colocasia</taxon>
    </lineage>
</organism>
<dbReference type="AlphaFoldDB" id="A0A843VWA0"/>
<evidence type="ECO:0000259" key="6">
    <source>
        <dbReference type="Pfam" id="PF00931"/>
    </source>
</evidence>
<dbReference type="FunFam" id="1.10.8.430:FF:000003">
    <property type="entry name" value="Probable disease resistance protein At5g66910"/>
    <property type="match status" value="1"/>
</dbReference>
<dbReference type="EMBL" id="NMUH01002099">
    <property type="protein sequence ID" value="MQL97790.1"/>
    <property type="molecule type" value="Genomic_DNA"/>
</dbReference>
<dbReference type="Gene3D" id="1.10.10.10">
    <property type="entry name" value="Winged helix-like DNA-binding domain superfamily/Winged helix DNA-binding domain"/>
    <property type="match status" value="1"/>
</dbReference>
<dbReference type="PANTHER" id="PTHR23155:SF1193">
    <property type="entry name" value="DISEASE RESISTANCE PROTEIN RPP13-RELATED"/>
    <property type="match status" value="1"/>
</dbReference>
<feature type="domain" description="Disease resistance protein winged helix" evidence="8">
    <location>
        <begin position="430"/>
        <end position="501"/>
    </location>
</feature>
<dbReference type="SUPFAM" id="SSF52058">
    <property type="entry name" value="L domain-like"/>
    <property type="match status" value="1"/>
</dbReference>
<dbReference type="InterPro" id="IPR055414">
    <property type="entry name" value="LRR_R13L4/SHOC2-like"/>
</dbReference>
<keyword evidence="11" id="KW-1185">Reference proteome</keyword>
<evidence type="ECO:0000259" key="8">
    <source>
        <dbReference type="Pfam" id="PF23559"/>
    </source>
</evidence>
<dbReference type="FunFam" id="1.10.10.10:FF:000322">
    <property type="entry name" value="Probable disease resistance protein At1g63360"/>
    <property type="match status" value="1"/>
</dbReference>
<dbReference type="InterPro" id="IPR058922">
    <property type="entry name" value="WHD_DRP"/>
</dbReference>
<evidence type="ECO:0000256" key="4">
    <source>
        <dbReference type="ARBA" id="ARBA00022741"/>
    </source>
</evidence>